<organism evidence="2 3">
    <name type="scientific">Pleomassaria siparia CBS 279.74</name>
    <dbReference type="NCBI Taxonomy" id="1314801"/>
    <lineage>
        <taxon>Eukaryota</taxon>
        <taxon>Fungi</taxon>
        <taxon>Dikarya</taxon>
        <taxon>Ascomycota</taxon>
        <taxon>Pezizomycotina</taxon>
        <taxon>Dothideomycetes</taxon>
        <taxon>Pleosporomycetidae</taxon>
        <taxon>Pleosporales</taxon>
        <taxon>Pleomassariaceae</taxon>
        <taxon>Pleomassaria</taxon>
    </lineage>
</organism>
<sequence>MPESASSNACAQQWNMILEHCHFWPSKFFSPLHLFIYLFVYLFTSYYIHDFHLLFSTSPRIPYPYSVVVSGVQYKSLRSLCFINQQLETIDKAATMPAITDRKWKNSQSSAVDKTRLCTSHTEYVSLKMRH</sequence>
<evidence type="ECO:0000313" key="3">
    <source>
        <dbReference type="Proteomes" id="UP000799428"/>
    </source>
</evidence>
<evidence type="ECO:0000256" key="1">
    <source>
        <dbReference type="SAM" id="Phobius"/>
    </source>
</evidence>
<accession>A0A6G1JYU4</accession>
<keyword evidence="3" id="KW-1185">Reference proteome</keyword>
<evidence type="ECO:0000313" key="2">
    <source>
        <dbReference type="EMBL" id="KAF2705784.1"/>
    </source>
</evidence>
<gene>
    <name evidence="2" type="ORF">K504DRAFT_83715</name>
</gene>
<proteinExistence type="predicted"/>
<keyword evidence="1" id="KW-0472">Membrane</keyword>
<feature type="transmembrane region" description="Helical" evidence="1">
    <location>
        <begin position="28"/>
        <end position="48"/>
    </location>
</feature>
<reference evidence="2" key="1">
    <citation type="journal article" date="2020" name="Stud. Mycol.">
        <title>101 Dothideomycetes genomes: a test case for predicting lifestyles and emergence of pathogens.</title>
        <authorList>
            <person name="Haridas S."/>
            <person name="Albert R."/>
            <person name="Binder M."/>
            <person name="Bloem J."/>
            <person name="Labutti K."/>
            <person name="Salamov A."/>
            <person name="Andreopoulos B."/>
            <person name="Baker S."/>
            <person name="Barry K."/>
            <person name="Bills G."/>
            <person name="Bluhm B."/>
            <person name="Cannon C."/>
            <person name="Castanera R."/>
            <person name="Culley D."/>
            <person name="Daum C."/>
            <person name="Ezra D."/>
            <person name="Gonzalez J."/>
            <person name="Henrissat B."/>
            <person name="Kuo A."/>
            <person name="Liang C."/>
            <person name="Lipzen A."/>
            <person name="Lutzoni F."/>
            <person name="Magnuson J."/>
            <person name="Mondo S."/>
            <person name="Nolan M."/>
            <person name="Ohm R."/>
            <person name="Pangilinan J."/>
            <person name="Park H.-J."/>
            <person name="Ramirez L."/>
            <person name="Alfaro M."/>
            <person name="Sun H."/>
            <person name="Tritt A."/>
            <person name="Yoshinaga Y."/>
            <person name="Zwiers L.-H."/>
            <person name="Turgeon B."/>
            <person name="Goodwin S."/>
            <person name="Spatafora J."/>
            <person name="Crous P."/>
            <person name="Grigoriev I."/>
        </authorList>
    </citation>
    <scope>NUCLEOTIDE SEQUENCE</scope>
    <source>
        <strain evidence="2">CBS 279.74</strain>
    </source>
</reference>
<name>A0A6G1JYU4_9PLEO</name>
<keyword evidence="1" id="KW-0812">Transmembrane</keyword>
<protein>
    <submittedName>
        <fullName evidence="2">Uncharacterized protein</fullName>
    </submittedName>
</protein>
<dbReference type="Proteomes" id="UP000799428">
    <property type="component" value="Unassembled WGS sequence"/>
</dbReference>
<keyword evidence="1" id="KW-1133">Transmembrane helix</keyword>
<dbReference type="EMBL" id="MU005777">
    <property type="protein sequence ID" value="KAF2705784.1"/>
    <property type="molecule type" value="Genomic_DNA"/>
</dbReference>
<dbReference type="AlphaFoldDB" id="A0A6G1JYU4"/>